<dbReference type="Pfam" id="PF01544">
    <property type="entry name" value="CorA"/>
    <property type="match status" value="1"/>
</dbReference>
<dbReference type="GO" id="GO:0046873">
    <property type="term" value="F:metal ion transmembrane transporter activity"/>
    <property type="evidence" value="ECO:0007669"/>
    <property type="project" value="InterPro"/>
</dbReference>
<dbReference type="STRING" id="1442369.A0A0D2J8Q7"/>
<evidence type="ECO:0000256" key="4">
    <source>
        <dbReference type="ARBA" id="ARBA00023136"/>
    </source>
</evidence>
<dbReference type="Proteomes" id="UP000053617">
    <property type="component" value="Unassembled WGS sequence"/>
</dbReference>
<protein>
    <submittedName>
        <fullName evidence="6">Uncharacterized protein</fullName>
    </submittedName>
</protein>
<keyword evidence="4 5" id="KW-0472">Membrane</keyword>
<proteinExistence type="predicted"/>
<dbReference type="RefSeq" id="XP_013272621.1">
    <property type="nucleotide sequence ID" value="XM_013417167.1"/>
</dbReference>
<evidence type="ECO:0000256" key="3">
    <source>
        <dbReference type="ARBA" id="ARBA00022989"/>
    </source>
</evidence>
<keyword evidence="2 5" id="KW-0812">Transmembrane</keyword>
<comment type="subcellular location">
    <subcellularLocation>
        <location evidence="1">Membrane</location>
        <topology evidence="1">Multi-pass membrane protein</topology>
    </subcellularLocation>
</comment>
<keyword evidence="7" id="KW-1185">Reference proteome</keyword>
<dbReference type="GO" id="GO:0016020">
    <property type="term" value="C:membrane"/>
    <property type="evidence" value="ECO:0007669"/>
    <property type="project" value="UniProtKB-SubCell"/>
</dbReference>
<gene>
    <name evidence="6" type="ORF">Z518_06357</name>
</gene>
<evidence type="ECO:0000256" key="1">
    <source>
        <dbReference type="ARBA" id="ARBA00004141"/>
    </source>
</evidence>
<dbReference type="OrthoDB" id="4158255at2759"/>
<organism evidence="6 7">
    <name type="scientific">Rhinocladiella mackenziei CBS 650.93</name>
    <dbReference type="NCBI Taxonomy" id="1442369"/>
    <lineage>
        <taxon>Eukaryota</taxon>
        <taxon>Fungi</taxon>
        <taxon>Dikarya</taxon>
        <taxon>Ascomycota</taxon>
        <taxon>Pezizomycotina</taxon>
        <taxon>Eurotiomycetes</taxon>
        <taxon>Chaetothyriomycetidae</taxon>
        <taxon>Chaetothyriales</taxon>
        <taxon>Herpotrichiellaceae</taxon>
        <taxon>Rhinocladiella</taxon>
    </lineage>
</organism>
<dbReference type="Gene3D" id="1.20.58.340">
    <property type="entry name" value="Magnesium transport protein CorA, transmembrane region"/>
    <property type="match status" value="1"/>
</dbReference>
<dbReference type="AlphaFoldDB" id="A0A0D2J8Q7"/>
<sequence length="334" mass="37950">MSAIGLILQTPADDDLPFIILSITRIPAETHQRSADWVCLLFAAPHITLKALLSDESFPSDYAPLAPDFMFLPAGILKWQVEQTRDRVAGLLEDVIEKEKVIFGMTNTFDVASIKNTLFEQGKKHLKLRNRWLFEQELAENMSRCFDEIARRQTRSGNSRNSPPTYSRILLQRVQTLVSLSRMLKQDLATIPSKIQAQHQMVTSSKHIRELGRNTLNPSNQIDARLNIMIAQNSAIAAEEARRDSSSMKTIAALTLIFLPATFVASIFSMSMFNWQAESGGLVTSRWIWVYFVIAIPLTLMVLVFWILWYKWTQAKYSKRHGKGSQMVVFPDSA</sequence>
<dbReference type="SUPFAM" id="SSF144083">
    <property type="entry name" value="Magnesium transport protein CorA, transmembrane region"/>
    <property type="match status" value="1"/>
</dbReference>
<evidence type="ECO:0000313" key="6">
    <source>
        <dbReference type="EMBL" id="KIX05485.1"/>
    </source>
</evidence>
<keyword evidence="3 5" id="KW-1133">Transmembrane helix</keyword>
<reference evidence="6 7" key="1">
    <citation type="submission" date="2015-01" db="EMBL/GenBank/DDBJ databases">
        <title>The Genome Sequence of Rhinocladiella mackenzie CBS 650.93.</title>
        <authorList>
            <consortium name="The Broad Institute Genomics Platform"/>
            <person name="Cuomo C."/>
            <person name="de Hoog S."/>
            <person name="Gorbushina A."/>
            <person name="Stielow B."/>
            <person name="Teixiera M."/>
            <person name="Abouelleil A."/>
            <person name="Chapman S.B."/>
            <person name="Priest M."/>
            <person name="Young S.K."/>
            <person name="Wortman J."/>
            <person name="Nusbaum C."/>
            <person name="Birren B."/>
        </authorList>
    </citation>
    <scope>NUCLEOTIDE SEQUENCE [LARGE SCALE GENOMIC DNA]</scope>
    <source>
        <strain evidence="6 7">CBS 650.93</strain>
    </source>
</reference>
<dbReference type="VEuPathDB" id="FungiDB:Z518_06357"/>
<dbReference type="InterPro" id="IPR045863">
    <property type="entry name" value="CorA_TM1_TM2"/>
</dbReference>
<dbReference type="HOGENOM" id="CLU_056031_0_0_1"/>
<accession>A0A0D2J8Q7</accession>
<evidence type="ECO:0000313" key="7">
    <source>
        <dbReference type="Proteomes" id="UP000053617"/>
    </source>
</evidence>
<dbReference type="GeneID" id="25294428"/>
<dbReference type="InterPro" id="IPR002523">
    <property type="entry name" value="MgTranspt_CorA/ZnTranspt_ZntB"/>
</dbReference>
<name>A0A0D2J8Q7_9EURO</name>
<evidence type="ECO:0000256" key="2">
    <source>
        <dbReference type="ARBA" id="ARBA00022692"/>
    </source>
</evidence>
<feature type="transmembrane region" description="Helical" evidence="5">
    <location>
        <begin position="287"/>
        <end position="310"/>
    </location>
</feature>
<feature type="transmembrane region" description="Helical" evidence="5">
    <location>
        <begin position="251"/>
        <end position="275"/>
    </location>
</feature>
<evidence type="ECO:0000256" key="5">
    <source>
        <dbReference type="SAM" id="Phobius"/>
    </source>
</evidence>
<dbReference type="EMBL" id="KN847478">
    <property type="protein sequence ID" value="KIX05485.1"/>
    <property type="molecule type" value="Genomic_DNA"/>
</dbReference>